<protein>
    <submittedName>
        <fullName evidence="3">MerR family transcriptional regulator</fullName>
    </submittedName>
</protein>
<dbReference type="GO" id="GO:0003700">
    <property type="term" value="F:DNA-binding transcription factor activity"/>
    <property type="evidence" value="ECO:0007669"/>
    <property type="project" value="InterPro"/>
</dbReference>
<organism evidence="3 4">
    <name type="scientific">Lederbergia citri</name>
    <dbReference type="NCBI Taxonomy" id="2833580"/>
    <lineage>
        <taxon>Bacteria</taxon>
        <taxon>Bacillati</taxon>
        <taxon>Bacillota</taxon>
        <taxon>Bacilli</taxon>
        <taxon>Bacillales</taxon>
        <taxon>Bacillaceae</taxon>
        <taxon>Lederbergia</taxon>
    </lineage>
</organism>
<name>A0A942THG6_9BACI</name>
<proteinExistence type="predicted"/>
<dbReference type="CDD" id="cd01107">
    <property type="entry name" value="HTH_BmrR"/>
    <property type="match status" value="1"/>
</dbReference>
<dbReference type="PROSITE" id="PS50937">
    <property type="entry name" value="HTH_MERR_2"/>
    <property type="match status" value="1"/>
</dbReference>
<dbReference type="Proteomes" id="UP000681414">
    <property type="component" value="Unassembled WGS sequence"/>
</dbReference>
<dbReference type="Pfam" id="PF13411">
    <property type="entry name" value="MerR_1"/>
    <property type="match status" value="1"/>
</dbReference>
<dbReference type="PANTHER" id="PTHR30204">
    <property type="entry name" value="REDOX-CYCLING DRUG-SENSING TRANSCRIPTIONAL ACTIVATOR SOXR"/>
    <property type="match status" value="1"/>
</dbReference>
<dbReference type="Gene3D" id="1.10.1660.10">
    <property type="match status" value="1"/>
</dbReference>
<dbReference type="PROSITE" id="PS00552">
    <property type="entry name" value="HTH_MERR_1"/>
    <property type="match status" value="1"/>
</dbReference>
<dbReference type="EMBL" id="JAGYPG010000003">
    <property type="protein sequence ID" value="MBS4196677.1"/>
    <property type="molecule type" value="Genomic_DNA"/>
</dbReference>
<accession>A0A942THG6</accession>
<reference evidence="3 4" key="1">
    <citation type="submission" date="2021-05" db="EMBL/GenBank/DDBJ databases">
        <title>Novel Bacillus species.</title>
        <authorList>
            <person name="Liu G."/>
        </authorList>
    </citation>
    <scope>NUCLEOTIDE SEQUENCE [LARGE SCALE GENOMIC DNA]</scope>
    <source>
        <strain evidence="4">FJAT-49780</strain>
    </source>
</reference>
<evidence type="ECO:0000259" key="2">
    <source>
        <dbReference type="PROSITE" id="PS50937"/>
    </source>
</evidence>
<keyword evidence="1" id="KW-0238">DNA-binding</keyword>
<dbReference type="InterPro" id="IPR009061">
    <property type="entry name" value="DNA-bd_dom_put_sf"/>
</dbReference>
<evidence type="ECO:0000313" key="4">
    <source>
        <dbReference type="Proteomes" id="UP000681414"/>
    </source>
</evidence>
<dbReference type="InterPro" id="IPR000551">
    <property type="entry name" value="MerR-type_HTH_dom"/>
</dbReference>
<dbReference type="SMART" id="SM00422">
    <property type="entry name" value="HTH_MERR"/>
    <property type="match status" value="1"/>
</dbReference>
<comment type="caution">
    <text evidence="3">The sequence shown here is derived from an EMBL/GenBank/DDBJ whole genome shotgun (WGS) entry which is preliminary data.</text>
</comment>
<dbReference type="PANTHER" id="PTHR30204:SF96">
    <property type="entry name" value="CHROMOSOME-ANCHORING PROTEIN RACA"/>
    <property type="match status" value="1"/>
</dbReference>
<dbReference type="Gene3D" id="1.20.5.490">
    <property type="entry name" value="Single helix bin"/>
    <property type="match status" value="1"/>
</dbReference>
<sequence>MEEKLYTIGEVSKLANISIKALRYYDKIDLFKPAYVDPHTNFRYYRDSQIYLLDLIKSLKYIGTSLDDIKKVQELKTDEFFSFLTEQEKIVRKKINNLLEIEQIIANAKMGIQRQKEYPILGEVFLSEEKESNIIQIKTSGNGPKNTLYASYSKLRSFAASTEGFRNSGYGAIFPYKPYTHIDEVTYHYLFTPVLTNRQTALLPQNTEIATIPKGTYVCIRFNSLSFEDYFLNLQKLIQYVARHKLKVMSDIYETLVHIHYSPKQQEEFLMEMRILVKETFIKKNSF</sequence>
<dbReference type="Pfam" id="PF06445">
    <property type="entry name" value="GyrI-like"/>
    <property type="match status" value="1"/>
</dbReference>
<evidence type="ECO:0000313" key="3">
    <source>
        <dbReference type="EMBL" id="MBS4196677.1"/>
    </source>
</evidence>
<dbReference type="GO" id="GO:0003677">
    <property type="term" value="F:DNA binding"/>
    <property type="evidence" value="ECO:0007669"/>
    <property type="project" value="UniProtKB-KW"/>
</dbReference>
<feature type="domain" description="HTH merR-type" evidence="2">
    <location>
        <begin position="5"/>
        <end position="75"/>
    </location>
</feature>
<dbReference type="SUPFAM" id="SSF46955">
    <property type="entry name" value="Putative DNA-binding domain"/>
    <property type="match status" value="1"/>
</dbReference>
<gene>
    <name evidence="3" type="ORF">KHA97_16625</name>
</gene>
<dbReference type="AlphaFoldDB" id="A0A942THG6"/>
<dbReference type="InterPro" id="IPR047057">
    <property type="entry name" value="MerR_fam"/>
</dbReference>
<dbReference type="InterPro" id="IPR029442">
    <property type="entry name" value="GyrI-like"/>
</dbReference>
<dbReference type="SUPFAM" id="SSF55136">
    <property type="entry name" value="Probable bacterial effector-binding domain"/>
    <property type="match status" value="1"/>
</dbReference>
<dbReference type="InterPro" id="IPR011256">
    <property type="entry name" value="Reg_factor_effector_dom_sf"/>
</dbReference>
<dbReference type="Gene3D" id="3.20.80.10">
    <property type="entry name" value="Regulatory factor, effector binding domain"/>
    <property type="match status" value="1"/>
</dbReference>
<keyword evidence="4" id="KW-1185">Reference proteome</keyword>
<dbReference type="RefSeq" id="WP_213125904.1">
    <property type="nucleotide sequence ID" value="NZ_JAGYPG010000003.1"/>
</dbReference>
<evidence type="ECO:0000256" key="1">
    <source>
        <dbReference type="ARBA" id="ARBA00023125"/>
    </source>
</evidence>